<evidence type="ECO:0000313" key="2">
    <source>
        <dbReference type="Proteomes" id="UP001304671"/>
    </source>
</evidence>
<proteinExistence type="predicted"/>
<evidence type="ECO:0000313" key="1">
    <source>
        <dbReference type="EMBL" id="MEA5256559.1"/>
    </source>
</evidence>
<dbReference type="Proteomes" id="UP001304671">
    <property type="component" value="Unassembled WGS sequence"/>
</dbReference>
<accession>A0ABU5QI88</accession>
<protein>
    <recommendedName>
        <fullName evidence="3">DUF4249 family protein</fullName>
    </recommendedName>
</protein>
<organism evidence="1 2">
    <name type="scientific">Arcicella aquatica</name>
    <dbReference type="NCBI Taxonomy" id="217141"/>
    <lineage>
        <taxon>Bacteria</taxon>
        <taxon>Pseudomonadati</taxon>
        <taxon>Bacteroidota</taxon>
        <taxon>Cytophagia</taxon>
        <taxon>Cytophagales</taxon>
        <taxon>Flectobacillaceae</taxon>
        <taxon>Arcicella</taxon>
    </lineage>
</organism>
<evidence type="ECO:0008006" key="3">
    <source>
        <dbReference type="Google" id="ProtNLM"/>
    </source>
</evidence>
<keyword evidence="2" id="KW-1185">Reference proteome</keyword>
<name>A0ABU5QI88_9BACT</name>
<dbReference type="EMBL" id="JAYFUL010000002">
    <property type="protein sequence ID" value="MEA5256559.1"/>
    <property type="molecule type" value="Genomic_DNA"/>
</dbReference>
<dbReference type="RefSeq" id="WP_323246351.1">
    <property type="nucleotide sequence ID" value="NZ_JAYFUL010000002.1"/>
</dbReference>
<reference evidence="1 2" key="1">
    <citation type="submission" date="2023-12" db="EMBL/GenBank/DDBJ databases">
        <title>Novel species of the genus Arcicella isolated from rivers.</title>
        <authorList>
            <person name="Lu H."/>
        </authorList>
    </citation>
    <scope>NUCLEOTIDE SEQUENCE [LARGE SCALE GENOMIC DNA]</scope>
    <source>
        <strain evidence="1 2">LMG 21963</strain>
    </source>
</reference>
<dbReference type="PROSITE" id="PS51257">
    <property type="entry name" value="PROKAR_LIPOPROTEIN"/>
    <property type="match status" value="1"/>
</dbReference>
<comment type="caution">
    <text evidence="1">The sequence shown here is derived from an EMBL/GenBank/DDBJ whole genome shotgun (WGS) entry which is preliminary data.</text>
</comment>
<sequence>MKSYIKFISSKNNLLAIIIFASLLGIVACDKDSNFIEGGARPVVEAYLVAGKPISLSVKKEIAYNEDTSNTEAPINGLNIKISDGTNTYSLTSNGAGVYKSDSTVKLKVGVTYNLSFTYNGNAVTASTIIPTKPVGFKTDITSIARTKLNLSSGGGFGGGFDENTDVNLSWSNPNSDYHFVVVDNIEANPVLIITLPTTSNFNDLTRRFRSQPVQGTTTQLRSQQFQYFGKHNLVLLKVNPDYAALYNSTGSTSQNISTPPTTITNGLGIFTGVNADTLAFTVKQK</sequence>
<gene>
    <name evidence="1" type="ORF">VB264_02115</name>
</gene>